<comment type="subcellular location">
    <subcellularLocation>
        <location evidence="2 13">Membrane</location>
        <topology evidence="2 13">Multi-pass membrane protein</topology>
    </subcellularLocation>
</comment>
<dbReference type="Pfam" id="PF00375">
    <property type="entry name" value="SDF"/>
    <property type="match status" value="2"/>
</dbReference>
<keyword evidence="7 13" id="KW-1133">Transmembrane helix</keyword>
<keyword evidence="13" id="KW-0769">Symport</keyword>
<dbReference type="GO" id="GO:0009072">
    <property type="term" value="P:aromatic amino acid metabolic process"/>
    <property type="evidence" value="ECO:0007669"/>
    <property type="project" value="InterPro"/>
</dbReference>
<evidence type="ECO:0000256" key="4">
    <source>
        <dbReference type="ARBA" id="ARBA00022448"/>
    </source>
</evidence>
<name>A0A418B4F6_9STRA</name>
<evidence type="ECO:0000256" key="9">
    <source>
        <dbReference type="ARBA" id="ARBA00023004"/>
    </source>
</evidence>
<comment type="cofactor">
    <cofactor evidence="1 12">
        <name>Fe(2+)</name>
        <dbReference type="ChEBI" id="CHEBI:29033"/>
    </cofactor>
</comment>
<keyword evidence="10" id="KW-0503">Monooxygenase</keyword>
<feature type="transmembrane region" description="Helical" evidence="13">
    <location>
        <begin position="495"/>
        <end position="512"/>
    </location>
</feature>
<dbReference type="Gene3D" id="1.10.3860.10">
    <property type="entry name" value="Sodium:dicarboxylate symporter"/>
    <property type="match status" value="1"/>
</dbReference>
<dbReference type="PRINTS" id="PR00173">
    <property type="entry name" value="EDTRNSPORT"/>
</dbReference>
<dbReference type="PANTHER" id="PTHR11473">
    <property type="entry name" value="AROMATIC AMINO ACID HYDROXYLASE"/>
    <property type="match status" value="1"/>
</dbReference>
<keyword evidence="4 13" id="KW-0813">Transport</keyword>
<feature type="non-terminal residue" evidence="15">
    <location>
        <position position="1"/>
    </location>
</feature>
<evidence type="ECO:0000256" key="2">
    <source>
        <dbReference type="ARBA" id="ARBA00004141"/>
    </source>
</evidence>
<dbReference type="GO" id="GO:0016714">
    <property type="term" value="F:oxidoreductase activity, acting on paired donors, with incorporation or reduction of molecular oxygen, reduced pteridine as one donor, and incorporation of one atom of oxygen"/>
    <property type="evidence" value="ECO:0007669"/>
    <property type="project" value="InterPro"/>
</dbReference>
<gene>
    <name evidence="15" type="ORF">DYB32_002010</name>
</gene>
<evidence type="ECO:0000256" key="5">
    <source>
        <dbReference type="ARBA" id="ARBA00022692"/>
    </source>
</evidence>
<evidence type="ECO:0000256" key="13">
    <source>
        <dbReference type="RuleBase" id="RU361216"/>
    </source>
</evidence>
<dbReference type="InterPro" id="IPR001991">
    <property type="entry name" value="Na-dicarboxylate_symporter"/>
</dbReference>
<evidence type="ECO:0000259" key="14">
    <source>
        <dbReference type="PROSITE" id="PS51410"/>
    </source>
</evidence>
<dbReference type="InterPro" id="IPR036329">
    <property type="entry name" value="Aro-AA_hydroxylase_C_sf"/>
</dbReference>
<feature type="transmembrane region" description="Helical" evidence="13">
    <location>
        <begin position="532"/>
        <end position="557"/>
    </location>
</feature>
<dbReference type="GO" id="GO:0005506">
    <property type="term" value="F:iron ion binding"/>
    <property type="evidence" value="ECO:0007669"/>
    <property type="project" value="InterPro"/>
</dbReference>
<keyword evidence="11 13" id="KW-0472">Membrane</keyword>
<evidence type="ECO:0000256" key="7">
    <source>
        <dbReference type="ARBA" id="ARBA00022989"/>
    </source>
</evidence>
<dbReference type="Proteomes" id="UP000285060">
    <property type="component" value="Unassembled WGS sequence"/>
</dbReference>
<protein>
    <recommendedName>
        <fullName evidence="13">Amino acid transporter</fullName>
    </recommendedName>
</protein>
<comment type="similarity">
    <text evidence="13">Belongs to the dicarboxylate/amino acid:cation symporter (DAACS) (TC 2.A.23) family.</text>
</comment>
<feature type="transmembrane region" description="Helical" evidence="13">
    <location>
        <begin position="457"/>
        <end position="483"/>
    </location>
</feature>
<dbReference type="VEuPathDB" id="FungiDB:H310_04730"/>
<keyword evidence="16" id="KW-1185">Reference proteome</keyword>
<evidence type="ECO:0000256" key="1">
    <source>
        <dbReference type="ARBA" id="ARBA00001954"/>
    </source>
</evidence>
<reference evidence="15 16" key="1">
    <citation type="submission" date="2018-08" db="EMBL/GenBank/DDBJ databases">
        <title>Aphanomyces genome sequencing and annotation.</title>
        <authorList>
            <person name="Minardi D."/>
            <person name="Oidtmann B."/>
            <person name="Van Der Giezen M."/>
            <person name="Studholme D.J."/>
        </authorList>
    </citation>
    <scope>NUCLEOTIDE SEQUENCE [LARGE SCALE GENOMIC DNA]</scope>
    <source>
        <strain evidence="15 16">NJM0002</strain>
    </source>
</reference>
<dbReference type="AlphaFoldDB" id="A0A418B4F6"/>
<evidence type="ECO:0000256" key="8">
    <source>
        <dbReference type="ARBA" id="ARBA00023002"/>
    </source>
</evidence>
<evidence type="ECO:0000256" key="10">
    <source>
        <dbReference type="ARBA" id="ARBA00023033"/>
    </source>
</evidence>
<evidence type="ECO:0000313" key="16">
    <source>
        <dbReference type="Proteomes" id="UP000285060"/>
    </source>
</evidence>
<organism evidence="15 16">
    <name type="scientific">Aphanomyces invadans</name>
    <dbReference type="NCBI Taxonomy" id="157072"/>
    <lineage>
        <taxon>Eukaryota</taxon>
        <taxon>Sar</taxon>
        <taxon>Stramenopiles</taxon>
        <taxon>Oomycota</taxon>
        <taxon>Saprolegniomycetes</taxon>
        <taxon>Saprolegniales</taxon>
        <taxon>Verrucalvaceae</taxon>
        <taxon>Aphanomyces</taxon>
    </lineage>
</organism>
<dbReference type="GO" id="GO:0016020">
    <property type="term" value="C:membrane"/>
    <property type="evidence" value="ECO:0007669"/>
    <property type="project" value="UniProtKB-SubCell"/>
</dbReference>
<dbReference type="InterPro" id="IPR001273">
    <property type="entry name" value="ArAA_hydroxylase"/>
</dbReference>
<dbReference type="InterPro" id="IPR036951">
    <property type="entry name" value="ArAA_hydroxylase_sf"/>
</dbReference>
<dbReference type="EMBL" id="QUSY01000101">
    <property type="protein sequence ID" value="RHY32974.1"/>
    <property type="molecule type" value="Genomic_DNA"/>
</dbReference>
<evidence type="ECO:0000256" key="6">
    <source>
        <dbReference type="ARBA" id="ARBA00022723"/>
    </source>
</evidence>
<dbReference type="Gene3D" id="1.10.800.10">
    <property type="entry name" value="Aromatic amino acid hydroxylase"/>
    <property type="match status" value="1"/>
</dbReference>
<proteinExistence type="inferred from homology"/>
<dbReference type="PROSITE" id="PS51410">
    <property type="entry name" value="BH4_AAA_HYDROXYL_2"/>
    <property type="match status" value="1"/>
</dbReference>
<evidence type="ECO:0000256" key="12">
    <source>
        <dbReference type="PIRSR" id="PIRSR601273-2"/>
    </source>
</evidence>
<dbReference type="PANTHER" id="PTHR11473:SF24">
    <property type="entry name" value="PHENYLALANINE-4-HYDROXYLASE"/>
    <property type="match status" value="1"/>
</dbReference>
<sequence length="695" mass="75717">ELPYVDYNELETQTWNTIYSTIRPKWMTYACEEYHAVLALLEREIGYSATAIPQFRDVSGFLQATTGFTLHPVTGYLTPRDFLNGLAFRVFFCTQYIRHHSVPFYTQEPDICHEIMGHDADFADFSHEIGLASLGASDDEIVRLAAVYFISVEFGMYRRDGQSVRGPARDVYVRLSQPYTHDADSPMLDDKKAEGLHPRSGDVQSNVWSMRAALYAAVFSTEAAILAGAALGVMISYIISISTDVSDKLAKFDALTKAKSPMATQLAAFNELLHTPPSAPPTYLGINGTTLQLTCISNAQNISIITPMVGTDVLGKLPSTSPSDLVFDVVLNMFPKCLVGSFAQLDGFLSVSVASVVIGAATASCADENHFVLVGVLQELHAILLTMIQMIVRWTPVAIFSIVSSSLVVNVPTTWNFPSDATVPDGQLERMMSVPFAQAKLLSSSFFESESIADMGIPALVGVYGVGTILHCVVLLPLFTLAMIQQNPFAYAKQLARPLGIGFCIASSLASLPMVTEAMFVCRSASKELTQAVLSLGTIMHLDGAAFYFASCITFLVRTQGMDLTGDLAAKILLVSVIHSWSCPPLPHGGILTLGALWYTIAPGEMYHRNFSALVAIDFVLDRLCTLMSVWSNTLVLRIIADQTQELYYDDATGDDDASVVVEAPEGALNYDDYGDVLLSSRQFSYMPEIAPAPQ</sequence>
<keyword evidence="6 12" id="KW-0479">Metal-binding</keyword>
<dbReference type="SUPFAM" id="SSF118215">
    <property type="entry name" value="Proton glutamate symport protein"/>
    <property type="match status" value="2"/>
</dbReference>
<feature type="binding site" evidence="12">
    <location>
        <position position="113"/>
    </location>
    <ligand>
        <name>Fe cation</name>
        <dbReference type="ChEBI" id="CHEBI:24875"/>
    </ligand>
</feature>
<comment type="caution">
    <text evidence="13">Lacks conserved residue(s) required for the propagation of feature annotation.</text>
</comment>
<dbReference type="Pfam" id="PF00351">
    <property type="entry name" value="Biopterin_H"/>
    <property type="match status" value="1"/>
</dbReference>
<dbReference type="InterPro" id="IPR036458">
    <property type="entry name" value="Na:dicarbo_symporter_sf"/>
</dbReference>
<feature type="binding site" evidence="12">
    <location>
        <position position="153"/>
    </location>
    <ligand>
        <name>Fe cation</name>
        <dbReference type="ChEBI" id="CHEBI:24875"/>
    </ligand>
</feature>
<comment type="similarity">
    <text evidence="3">Belongs to the biopterin-dependent aromatic amino acid hydroxylase family.</text>
</comment>
<dbReference type="SUPFAM" id="SSF56534">
    <property type="entry name" value="Aromatic aminoacid monoxygenases, catalytic and oligomerization domains"/>
    <property type="match status" value="1"/>
</dbReference>
<feature type="transmembrane region" description="Helical" evidence="13">
    <location>
        <begin position="213"/>
        <end position="239"/>
    </location>
</feature>
<dbReference type="InterPro" id="IPR019774">
    <property type="entry name" value="Aromatic-AA_hydroxylase_C"/>
</dbReference>
<keyword evidence="8" id="KW-0560">Oxidoreductase</keyword>
<evidence type="ECO:0000256" key="11">
    <source>
        <dbReference type="ARBA" id="ARBA00023136"/>
    </source>
</evidence>
<feature type="binding site" evidence="12">
    <location>
        <position position="118"/>
    </location>
    <ligand>
        <name>Fe cation</name>
        <dbReference type="ChEBI" id="CHEBI:24875"/>
    </ligand>
</feature>
<evidence type="ECO:0000313" key="15">
    <source>
        <dbReference type="EMBL" id="RHY32974.1"/>
    </source>
</evidence>
<accession>A0A418B4F6</accession>
<evidence type="ECO:0000256" key="3">
    <source>
        <dbReference type="ARBA" id="ARBA00009712"/>
    </source>
</evidence>
<comment type="caution">
    <text evidence="15">The sequence shown here is derived from an EMBL/GenBank/DDBJ whole genome shotgun (WGS) entry which is preliminary data.</text>
</comment>
<keyword evidence="5 13" id="KW-0812">Transmembrane</keyword>
<dbReference type="VEuPathDB" id="FungiDB:H310_04731"/>
<feature type="domain" description="Biopterin-dependent aromatic amino acid hydroxylase family profile" evidence="14">
    <location>
        <begin position="1"/>
        <end position="165"/>
    </location>
</feature>
<keyword evidence="9 12" id="KW-0408">Iron</keyword>
<dbReference type="GO" id="GO:0015293">
    <property type="term" value="F:symporter activity"/>
    <property type="evidence" value="ECO:0007669"/>
    <property type="project" value="UniProtKB-UniRule"/>
</dbReference>